<feature type="transmembrane region" description="Helical" evidence="1">
    <location>
        <begin position="62"/>
        <end position="83"/>
    </location>
</feature>
<keyword evidence="1" id="KW-1133">Transmembrane helix</keyword>
<dbReference type="Proteomes" id="UP000264056">
    <property type="component" value="Unassembled WGS sequence"/>
</dbReference>
<gene>
    <name evidence="2" type="ORF">DDV21_001360</name>
    <name evidence="3" type="ORF">DDV22_04015</name>
    <name evidence="4" type="ORF">DDV23_02735</name>
</gene>
<evidence type="ECO:0000313" key="4">
    <source>
        <dbReference type="EMBL" id="RFU53802.1"/>
    </source>
</evidence>
<keyword evidence="1" id="KW-0812">Transmembrane</keyword>
<evidence type="ECO:0000313" key="2">
    <source>
        <dbReference type="EMBL" id="AXQ77813.1"/>
    </source>
</evidence>
<keyword evidence="1" id="KW-0472">Membrane</keyword>
<dbReference type="AlphaFoldDB" id="A0A372KND7"/>
<dbReference type="EMBL" id="QVQY01000007">
    <property type="protein sequence ID" value="RFU51324.1"/>
    <property type="molecule type" value="Genomic_DNA"/>
</dbReference>
<accession>A0A346N9W8</accession>
<dbReference type="EMBL" id="CP031733">
    <property type="protein sequence ID" value="AXQ77813.1"/>
    <property type="molecule type" value="Genomic_DNA"/>
</dbReference>
<dbReference type="RefSeq" id="WP_116877574.1">
    <property type="nucleotide sequence ID" value="NZ_CP031733.1"/>
</dbReference>
<dbReference type="EMBL" id="QVQZ01000003">
    <property type="protein sequence ID" value="RFU53802.1"/>
    <property type="molecule type" value="Genomic_DNA"/>
</dbReference>
<dbReference type="Proteomes" id="UP000262901">
    <property type="component" value="Unassembled WGS sequence"/>
</dbReference>
<reference evidence="4 6" key="2">
    <citation type="submission" date="2018-08" db="EMBL/GenBank/DDBJ databases">
        <title>Draft genome of Streptococcus sp. nov. Z1.</title>
        <authorList>
            <person name="Tian Z."/>
        </authorList>
    </citation>
    <scope>NUCLEOTIDE SEQUENCE [LARGE SCALE GENOMIC DNA]</scope>
    <source>
        <strain evidence="4">Z1</strain>
        <strain evidence="6">Z1(2018)</strain>
    </source>
</reference>
<reference evidence="5" key="3">
    <citation type="submission" date="2018-08" db="EMBL/GenBank/DDBJ databases">
        <title>Streptococcus chenjunshii sp. nov., isolated from stools sample of the Tibetan antelope in the Qinghai-Tibet plateau, China.</title>
        <authorList>
            <person name="Tian Z."/>
        </authorList>
    </citation>
    <scope>NUCLEOTIDE SEQUENCE [LARGE SCALE GENOMIC DNA]</scope>
    <source>
        <strain evidence="5">Z15</strain>
    </source>
</reference>
<sequence>MLSLIISVRFILEVVTILGLVGGLFTKKVWGVKFIFSILGIVIAGIWSRYGAPKSPDVLTGLPRLGLELSVFGSGAVGAFVLYGKNIAWIYTAIVVIDLIGLYALGLN</sequence>
<proteinExistence type="predicted"/>
<evidence type="ECO:0000256" key="1">
    <source>
        <dbReference type="SAM" id="Phobius"/>
    </source>
</evidence>
<evidence type="ECO:0000313" key="3">
    <source>
        <dbReference type="EMBL" id="RFU51324.1"/>
    </source>
</evidence>
<feature type="transmembrane region" description="Helical" evidence="1">
    <location>
        <begin position="32"/>
        <end position="50"/>
    </location>
</feature>
<feature type="transmembrane region" description="Helical" evidence="1">
    <location>
        <begin position="88"/>
        <end position="106"/>
    </location>
</feature>
<evidence type="ECO:0000313" key="7">
    <source>
        <dbReference type="Proteomes" id="UP000264056"/>
    </source>
</evidence>
<evidence type="ECO:0000313" key="5">
    <source>
        <dbReference type="Proteomes" id="UP000246115"/>
    </source>
</evidence>
<reference evidence="3 7" key="1">
    <citation type="submission" date="2018-08" db="EMBL/GenBank/DDBJ databases">
        <title>Draft genome of Streptococcus sp .nov. Z2.</title>
        <authorList>
            <person name="Tian Z."/>
        </authorList>
    </citation>
    <scope>NUCLEOTIDE SEQUENCE [LARGE SCALE GENOMIC DNA]</scope>
    <source>
        <strain evidence="3 7">Z2</strain>
    </source>
</reference>
<dbReference type="OrthoDB" id="2232820at2"/>
<evidence type="ECO:0000313" key="6">
    <source>
        <dbReference type="Proteomes" id="UP000262901"/>
    </source>
</evidence>
<protein>
    <submittedName>
        <fullName evidence="4">DUF2568 domain-containing protein</fullName>
    </submittedName>
</protein>
<dbReference type="Proteomes" id="UP000246115">
    <property type="component" value="Chromosome"/>
</dbReference>
<name>A0A372KND7_9STRE</name>
<dbReference type="Pfam" id="PF10823">
    <property type="entry name" value="DUF2568"/>
    <property type="match status" value="1"/>
</dbReference>
<keyword evidence="7" id="KW-1185">Reference proteome</keyword>
<dbReference type="InterPro" id="IPR021214">
    <property type="entry name" value="DUF2568"/>
</dbReference>
<dbReference type="KEGG" id="schj:DDV21_001360"/>
<feature type="transmembrane region" description="Helical" evidence="1">
    <location>
        <begin position="6"/>
        <end position="25"/>
    </location>
</feature>
<organism evidence="4 6">
    <name type="scientific">Streptococcus chenjunshii</name>
    <dbReference type="NCBI Taxonomy" id="2173853"/>
    <lineage>
        <taxon>Bacteria</taxon>
        <taxon>Bacillati</taxon>
        <taxon>Bacillota</taxon>
        <taxon>Bacilli</taxon>
        <taxon>Lactobacillales</taxon>
        <taxon>Streptococcaceae</taxon>
        <taxon>Streptococcus</taxon>
    </lineage>
</organism>
<accession>A0A372KND7</accession>
<reference evidence="2" key="4">
    <citation type="journal article" date="2019" name="Int. J. Syst. Evol. Microbiol.">
        <title>Streptococcus chenjunshii sp. nov. isolated from feces of Tibetan antelopes.</title>
        <authorList>
            <person name="Tian Z."/>
            <person name="Lu S."/>
            <person name="Jin D."/>
            <person name="Yang J."/>
            <person name="Pu J."/>
            <person name="Lai X.H."/>
            <person name="Bai X.N."/>
            <person name="Wu X.M."/>
            <person name="Li J."/>
            <person name="Wang S."/>
            <person name="Xu J."/>
        </authorList>
    </citation>
    <scope>NUCLEOTIDE SEQUENCE</scope>
    <source>
        <strain evidence="2">Z15</strain>
    </source>
</reference>